<evidence type="ECO:0000313" key="2">
    <source>
        <dbReference type="EMBL" id="EMP39927.1"/>
    </source>
</evidence>
<evidence type="ECO:0000313" key="3">
    <source>
        <dbReference type="Proteomes" id="UP000031443"/>
    </source>
</evidence>
<evidence type="ECO:0000256" key="1">
    <source>
        <dbReference type="SAM" id="MobiDB-lite"/>
    </source>
</evidence>
<feature type="region of interest" description="Disordered" evidence="1">
    <location>
        <begin position="1"/>
        <end position="183"/>
    </location>
</feature>
<dbReference type="EMBL" id="KB515362">
    <property type="protein sequence ID" value="EMP39927.1"/>
    <property type="molecule type" value="Genomic_DNA"/>
</dbReference>
<dbReference type="AlphaFoldDB" id="M7CG98"/>
<dbReference type="Proteomes" id="UP000031443">
    <property type="component" value="Unassembled WGS sequence"/>
</dbReference>
<sequence length="183" mass="19476">MESALTPTPVHRSEFAPGTTASVCGDRLASLTSWHRSPSTGHKKAKKTPSSEWHRGNPGAETRPMLGSPRSPPASRPLTHVERSSLAASETLEALQAARDVKSMPVPGVPPMSAPGSRCKPLLGSPQSLPARHRSQSREHSRCRSPPSDSSGHSPRGFPSTPTRLSGWVSSDPTLSALLRITE</sequence>
<proteinExistence type="predicted"/>
<protein>
    <submittedName>
        <fullName evidence="2">Uncharacterized protein</fullName>
    </submittedName>
</protein>
<accession>M7CG98</accession>
<feature type="compositionally biased region" description="Polar residues" evidence="1">
    <location>
        <begin position="160"/>
        <end position="174"/>
    </location>
</feature>
<keyword evidence="3" id="KW-1185">Reference proteome</keyword>
<feature type="compositionally biased region" description="Polar residues" evidence="1">
    <location>
        <begin position="30"/>
        <end position="40"/>
    </location>
</feature>
<reference evidence="3" key="1">
    <citation type="journal article" date="2013" name="Nat. Genet.">
        <title>The draft genomes of soft-shell turtle and green sea turtle yield insights into the development and evolution of the turtle-specific body plan.</title>
        <authorList>
            <person name="Wang Z."/>
            <person name="Pascual-Anaya J."/>
            <person name="Zadissa A."/>
            <person name="Li W."/>
            <person name="Niimura Y."/>
            <person name="Huang Z."/>
            <person name="Li C."/>
            <person name="White S."/>
            <person name="Xiong Z."/>
            <person name="Fang D."/>
            <person name="Wang B."/>
            <person name="Ming Y."/>
            <person name="Chen Y."/>
            <person name="Zheng Y."/>
            <person name="Kuraku S."/>
            <person name="Pignatelli M."/>
            <person name="Herrero J."/>
            <person name="Beal K."/>
            <person name="Nozawa M."/>
            <person name="Li Q."/>
            <person name="Wang J."/>
            <person name="Zhang H."/>
            <person name="Yu L."/>
            <person name="Shigenobu S."/>
            <person name="Wang J."/>
            <person name="Liu J."/>
            <person name="Flicek P."/>
            <person name="Searle S."/>
            <person name="Wang J."/>
            <person name="Kuratani S."/>
            <person name="Yin Y."/>
            <person name="Aken B."/>
            <person name="Zhang G."/>
            <person name="Irie N."/>
        </authorList>
    </citation>
    <scope>NUCLEOTIDE SEQUENCE [LARGE SCALE GENOMIC DNA]</scope>
</reference>
<name>M7CG98_CHEMY</name>
<gene>
    <name evidence="2" type="ORF">UY3_02879</name>
</gene>
<organism evidence="2 3">
    <name type="scientific">Chelonia mydas</name>
    <name type="common">Green sea-turtle</name>
    <name type="synonym">Chelonia agassizi</name>
    <dbReference type="NCBI Taxonomy" id="8469"/>
    <lineage>
        <taxon>Eukaryota</taxon>
        <taxon>Metazoa</taxon>
        <taxon>Chordata</taxon>
        <taxon>Craniata</taxon>
        <taxon>Vertebrata</taxon>
        <taxon>Euteleostomi</taxon>
        <taxon>Archelosauria</taxon>
        <taxon>Testudinata</taxon>
        <taxon>Testudines</taxon>
        <taxon>Cryptodira</taxon>
        <taxon>Durocryptodira</taxon>
        <taxon>Americhelydia</taxon>
        <taxon>Chelonioidea</taxon>
        <taxon>Cheloniidae</taxon>
        <taxon>Chelonia</taxon>
    </lineage>
</organism>